<protein>
    <recommendedName>
        <fullName evidence="6">AAA+ ATPase domain-containing protein</fullName>
    </recommendedName>
</protein>
<dbReference type="InterPro" id="IPR003959">
    <property type="entry name" value="ATPase_AAA_core"/>
</dbReference>
<keyword evidence="2 4" id="KW-0547">Nucleotide-binding</keyword>
<evidence type="ECO:0000256" key="2">
    <source>
        <dbReference type="ARBA" id="ARBA00022741"/>
    </source>
</evidence>
<evidence type="ECO:0000256" key="3">
    <source>
        <dbReference type="ARBA" id="ARBA00022840"/>
    </source>
</evidence>
<dbReference type="InterPro" id="IPR027417">
    <property type="entry name" value="P-loop_NTPase"/>
</dbReference>
<dbReference type="PANTHER" id="PTHR23074:SF72">
    <property type="entry name" value="VACUOLAR PROTEIN SORTING-ASSOCIATED PROTEIN 4B"/>
    <property type="match status" value="1"/>
</dbReference>
<dbReference type="Gene3D" id="1.10.8.60">
    <property type="match status" value="1"/>
</dbReference>
<dbReference type="FunFam" id="3.40.50.300:FF:001003">
    <property type="entry name" value="Vacuolar protein sorting-associated protein 4"/>
    <property type="match status" value="1"/>
</dbReference>
<dbReference type="Pfam" id="PF09336">
    <property type="entry name" value="Vps4_C"/>
    <property type="match status" value="1"/>
</dbReference>
<dbReference type="InterPro" id="IPR015415">
    <property type="entry name" value="Spast_Vps4_C"/>
</dbReference>
<reference evidence="7" key="1">
    <citation type="submission" date="2015-09" db="EMBL/GenBank/DDBJ databases">
        <title>Scylla olivacea transcriptome.</title>
        <authorList>
            <person name="Ikhwanuddin M."/>
        </authorList>
    </citation>
    <scope>NUCLEOTIDE SEQUENCE</scope>
</reference>
<dbReference type="InterPro" id="IPR050304">
    <property type="entry name" value="MT-severing_AAA_ATPase"/>
</dbReference>
<accession>A0A0P4WHX2</accession>
<feature type="domain" description="AAA+ ATPase" evidence="6">
    <location>
        <begin position="182"/>
        <end position="319"/>
    </location>
</feature>
<comment type="similarity">
    <text evidence="1 4">Belongs to the AAA ATPase family.</text>
</comment>
<proteinExistence type="inferred from homology"/>
<evidence type="ECO:0000259" key="6">
    <source>
        <dbReference type="SMART" id="SM00382"/>
    </source>
</evidence>
<dbReference type="Pfam" id="PF00004">
    <property type="entry name" value="AAA"/>
    <property type="match status" value="1"/>
</dbReference>
<dbReference type="SUPFAM" id="SSF52540">
    <property type="entry name" value="P-loop containing nucleoside triphosphate hydrolases"/>
    <property type="match status" value="1"/>
</dbReference>
<dbReference type="EMBL" id="GDRN01050514">
    <property type="protein sequence ID" value="JAI66462.1"/>
    <property type="molecule type" value="Transcribed_RNA"/>
</dbReference>
<dbReference type="SMART" id="SM00382">
    <property type="entry name" value="AAA"/>
    <property type="match status" value="1"/>
</dbReference>
<dbReference type="GO" id="GO:0007033">
    <property type="term" value="P:vacuole organization"/>
    <property type="evidence" value="ECO:0007669"/>
    <property type="project" value="TreeGrafter"/>
</dbReference>
<evidence type="ECO:0000256" key="5">
    <source>
        <dbReference type="SAM" id="MobiDB-lite"/>
    </source>
</evidence>
<dbReference type="GO" id="GO:0016887">
    <property type="term" value="F:ATP hydrolysis activity"/>
    <property type="evidence" value="ECO:0007669"/>
    <property type="project" value="InterPro"/>
</dbReference>
<name>A0A0P4WHX2_SCYOL</name>
<dbReference type="InterPro" id="IPR003593">
    <property type="entry name" value="AAA+_ATPase"/>
</dbReference>
<organism evidence="7">
    <name type="scientific">Scylla olivacea</name>
    <name type="common">Orange mud crab</name>
    <name type="synonym">Cancer olivacea</name>
    <dbReference type="NCBI Taxonomy" id="85551"/>
    <lineage>
        <taxon>Eukaryota</taxon>
        <taxon>Metazoa</taxon>
        <taxon>Ecdysozoa</taxon>
        <taxon>Arthropoda</taxon>
        <taxon>Crustacea</taxon>
        <taxon>Multicrustacea</taxon>
        <taxon>Malacostraca</taxon>
        <taxon>Eumalacostraca</taxon>
        <taxon>Eucarida</taxon>
        <taxon>Decapoda</taxon>
        <taxon>Pleocyemata</taxon>
        <taxon>Brachyura</taxon>
        <taxon>Eubrachyura</taxon>
        <taxon>Portunoidea</taxon>
        <taxon>Portunidae</taxon>
        <taxon>Portuninae</taxon>
        <taxon>Scylla</taxon>
    </lineage>
</organism>
<sequence length="449" mass="51111">MSVKFVGMPENRNNSKLQEMQLYQEALSCLELLSMQLEGNTDYPVVDHLYEKCHEAISILRSEQHNPHISASLENLLEIINFQKSMIDSRTTQNFHRTQSDGLIKYPSYIKMTQDSSSLQWPSKRCSESEVSPSVQDMLLPSTGPTETLENVIGLEEAKQILHEALVMPIKYPHLFQGGAKPWTRLLLYGPPGTGKTKLARAVASELQCPFYYVSAANLLSSWVGESEKLIKELFQHTRKQHSQAIIFFDEIDSLCRKRSQRDAEHSRRVKSELLQQMDGIEEDITSSLFVLGATNCPWDMDPAFLRRFQKRIYASLPGREARRAIISKHFTTTPLQLTDSDWQTLLDTTEAYSGADLTHLATTAAFMPIRELQSARFWRFTSDNKITPCSNETLGAMQYTLSKLPAERVIARDVELQDFLTATRTTPRTVSQADTQQYHEFSQTSTLS</sequence>
<evidence type="ECO:0000256" key="1">
    <source>
        <dbReference type="ARBA" id="ARBA00006914"/>
    </source>
</evidence>
<dbReference type="AlphaFoldDB" id="A0A0P4WHX2"/>
<feature type="region of interest" description="Disordered" evidence="5">
    <location>
        <begin position="427"/>
        <end position="449"/>
    </location>
</feature>
<dbReference type="PANTHER" id="PTHR23074">
    <property type="entry name" value="AAA DOMAIN-CONTAINING"/>
    <property type="match status" value="1"/>
</dbReference>
<dbReference type="PROSITE" id="PS00674">
    <property type="entry name" value="AAA"/>
    <property type="match status" value="1"/>
</dbReference>
<dbReference type="InterPro" id="IPR003960">
    <property type="entry name" value="ATPase_AAA_CS"/>
</dbReference>
<dbReference type="GO" id="GO:0005524">
    <property type="term" value="F:ATP binding"/>
    <property type="evidence" value="ECO:0007669"/>
    <property type="project" value="UniProtKB-KW"/>
</dbReference>
<keyword evidence="3 4" id="KW-0067">ATP-binding</keyword>
<dbReference type="GO" id="GO:0016197">
    <property type="term" value="P:endosomal transport"/>
    <property type="evidence" value="ECO:0007669"/>
    <property type="project" value="TreeGrafter"/>
</dbReference>
<evidence type="ECO:0000313" key="7">
    <source>
        <dbReference type="EMBL" id="JAI66462.1"/>
    </source>
</evidence>
<dbReference type="Gene3D" id="3.40.50.300">
    <property type="entry name" value="P-loop containing nucleotide triphosphate hydrolases"/>
    <property type="match status" value="1"/>
</dbReference>
<evidence type="ECO:0000256" key="4">
    <source>
        <dbReference type="RuleBase" id="RU003651"/>
    </source>
</evidence>